<keyword evidence="2" id="KW-1185">Reference proteome</keyword>
<gene>
    <name evidence="1" type="ORF">ACFQNF_07410</name>
</gene>
<dbReference type="Proteomes" id="UP001596473">
    <property type="component" value="Unassembled WGS sequence"/>
</dbReference>
<name>A0ABW2QW81_9NEIS</name>
<accession>A0ABW2QW81</accession>
<dbReference type="SUPFAM" id="SSF54427">
    <property type="entry name" value="NTF2-like"/>
    <property type="match status" value="1"/>
</dbReference>
<dbReference type="EMBL" id="JBHTBQ010000012">
    <property type="protein sequence ID" value="MFC7419706.1"/>
    <property type="molecule type" value="Genomic_DNA"/>
</dbReference>
<sequence>MQSPSPVDVIQRQLDAYNAKDVDGWLATYAADAQQFALHGELLWRRGMRR</sequence>
<evidence type="ECO:0000313" key="1">
    <source>
        <dbReference type="EMBL" id="MFC7419706.1"/>
    </source>
</evidence>
<dbReference type="RefSeq" id="WP_380187339.1">
    <property type="nucleotide sequence ID" value="NZ_JBHTBQ010000012.1"/>
</dbReference>
<organism evidence="1 2">
    <name type="scientific">Iodobacter arcticus</name>
    <dbReference type="NCBI Taxonomy" id="590593"/>
    <lineage>
        <taxon>Bacteria</taxon>
        <taxon>Pseudomonadati</taxon>
        <taxon>Pseudomonadota</taxon>
        <taxon>Betaproteobacteria</taxon>
        <taxon>Neisseriales</taxon>
        <taxon>Chitinibacteraceae</taxon>
        <taxon>Iodobacter</taxon>
    </lineage>
</organism>
<dbReference type="InterPro" id="IPR032710">
    <property type="entry name" value="NTF2-like_dom_sf"/>
</dbReference>
<protein>
    <recommendedName>
        <fullName evidence="3">DUF4440 domain-containing protein</fullName>
    </recommendedName>
</protein>
<reference evidence="2" key="1">
    <citation type="journal article" date="2019" name="Int. J. Syst. Evol. Microbiol.">
        <title>The Global Catalogue of Microorganisms (GCM) 10K type strain sequencing project: providing services to taxonomists for standard genome sequencing and annotation.</title>
        <authorList>
            <consortium name="The Broad Institute Genomics Platform"/>
            <consortium name="The Broad Institute Genome Sequencing Center for Infectious Disease"/>
            <person name="Wu L."/>
            <person name="Ma J."/>
        </authorList>
    </citation>
    <scope>NUCLEOTIDE SEQUENCE [LARGE SCALE GENOMIC DNA]</scope>
    <source>
        <strain evidence="2">CCUG 62945</strain>
    </source>
</reference>
<evidence type="ECO:0008006" key="3">
    <source>
        <dbReference type="Google" id="ProtNLM"/>
    </source>
</evidence>
<proteinExistence type="predicted"/>
<evidence type="ECO:0000313" key="2">
    <source>
        <dbReference type="Proteomes" id="UP001596473"/>
    </source>
</evidence>
<comment type="caution">
    <text evidence="1">The sequence shown here is derived from an EMBL/GenBank/DDBJ whole genome shotgun (WGS) entry which is preliminary data.</text>
</comment>
<dbReference type="Gene3D" id="3.10.450.50">
    <property type="match status" value="1"/>
</dbReference>